<feature type="compositionally biased region" description="Low complexity" evidence="1">
    <location>
        <begin position="182"/>
        <end position="197"/>
    </location>
</feature>
<name>A0A817N6N7_9BILA</name>
<dbReference type="Proteomes" id="UP000663851">
    <property type="component" value="Unassembled WGS sequence"/>
</dbReference>
<evidence type="ECO:0000313" key="6">
    <source>
        <dbReference type="EMBL" id="CAF4487888.1"/>
    </source>
</evidence>
<dbReference type="Proteomes" id="UP000663848">
    <property type="component" value="Unassembled WGS sequence"/>
</dbReference>
<dbReference type="Proteomes" id="UP000663872">
    <property type="component" value="Unassembled WGS sequence"/>
</dbReference>
<dbReference type="EMBL" id="CAJNYT010001519">
    <property type="protein sequence ID" value="CAF3417096.1"/>
    <property type="molecule type" value="Genomic_DNA"/>
</dbReference>
<evidence type="ECO:0000313" key="9">
    <source>
        <dbReference type="Proteomes" id="UP000663873"/>
    </source>
</evidence>
<dbReference type="EMBL" id="CAJOBO010003298">
    <property type="protein sequence ID" value="CAF4487888.1"/>
    <property type="molecule type" value="Genomic_DNA"/>
</dbReference>
<evidence type="ECO:0000256" key="1">
    <source>
        <dbReference type="SAM" id="MobiDB-lite"/>
    </source>
</evidence>
<dbReference type="OrthoDB" id="10058400at2759"/>
<reference evidence="2" key="1">
    <citation type="submission" date="2021-02" db="EMBL/GenBank/DDBJ databases">
        <authorList>
            <person name="Nowell W R."/>
        </authorList>
    </citation>
    <scope>NUCLEOTIDE SEQUENCE</scope>
</reference>
<dbReference type="EMBL" id="CAJOBR010005114">
    <property type="protein sequence ID" value="CAF4807169.1"/>
    <property type="molecule type" value="Genomic_DNA"/>
</dbReference>
<dbReference type="Proteomes" id="UP000663873">
    <property type="component" value="Unassembled WGS sequence"/>
</dbReference>
<feature type="compositionally biased region" description="Basic and acidic residues" evidence="1">
    <location>
        <begin position="137"/>
        <end position="146"/>
    </location>
</feature>
<feature type="region of interest" description="Disordered" evidence="1">
    <location>
        <begin position="433"/>
        <end position="494"/>
    </location>
</feature>
<evidence type="ECO:0000313" key="8">
    <source>
        <dbReference type="Proteomes" id="UP000663825"/>
    </source>
</evidence>
<gene>
    <name evidence="4" type="ORF">GRG538_LOCUS11446</name>
    <name evidence="6" type="ORF">HFQ381_LOCUS26792</name>
    <name evidence="3" type="ORF">LUA448_LOCUS40</name>
    <name evidence="7" type="ORF">QYT958_LOCUS24234</name>
    <name evidence="2" type="ORF">TIS948_LOCUS6427</name>
    <name evidence="5" type="ORF">UJA718_LOCUS9565</name>
</gene>
<dbReference type="AlphaFoldDB" id="A0A817N6N7"/>
<feature type="compositionally biased region" description="Low complexity" evidence="1">
    <location>
        <begin position="85"/>
        <end position="95"/>
    </location>
</feature>
<organism evidence="2 8">
    <name type="scientific">Rotaria socialis</name>
    <dbReference type="NCBI Taxonomy" id="392032"/>
    <lineage>
        <taxon>Eukaryota</taxon>
        <taxon>Metazoa</taxon>
        <taxon>Spiralia</taxon>
        <taxon>Gnathifera</taxon>
        <taxon>Rotifera</taxon>
        <taxon>Eurotatoria</taxon>
        <taxon>Bdelloidea</taxon>
        <taxon>Philodinida</taxon>
        <taxon>Philodinidae</taxon>
        <taxon>Rotaria</taxon>
    </lineage>
</organism>
<dbReference type="EMBL" id="CAJNYD010000002">
    <property type="protein sequence ID" value="CAF3163885.1"/>
    <property type="molecule type" value="Genomic_DNA"/>
</dbReference>
<keyword evidence="9" id="KW-1185">Reference proteome</keyword>
<feature type="compositionally biased region" description="Low complexity" evidence="1">
    <location>
        <begin position="1"/>
        <end position="18"/>
    </location>
</feature>
<proteinExistence type="predicted"/>
<feature type="compositionally biased region" description="Polar residues" evidence="1">
    <location>
        <begin position="198"/>
        <end position="208"/>
    </location>
</feature>
<sequence length="494" mass="55512">MKRVHSSNNSNQNINSSQAKRIRSSTPIQEEKSLAHFPNNGTGSSIKVQNKKKVINAICRNGAQKKCSNENFDDDNSQIAAYTPSGSSISFSSSSRGGGKENHGNLNASLKSQRKHTQALHAITDISNNLGNKSLKKSMDTQHEKSSSPNSNSTNNLNRTSDSYSNRVSSPSSSKNKKTSDKNNSSRSSITNNRFTTDNQSSSSVLNTSHAVQPTFPIHSLVEGSLEYREMKRLYLNEKQLVEDWRKDYNVLKKQVAFVKTSTIPRPTSEVLDWLHELLDIMKNNGAFKGDGRSLNKIGQDLVLDETSLISVAARTPQKSALKLFRLLYPTVGSRAECGSISKVPPKQLENIYIYVRSLHKNLSFTRADMRKAIGTSIRSATCELRKLERNRQHRFNDSRSDDSMDFHEFDKTINIINVFLDEVADVTDDVNENEHENEDDDDGNGDMNEDEEDGDIDENEEDRDMDENENEGDDDEKEENNMLVDDEVDEEDS</sequence>
<feature type="region of interest" description="Disordered" evidence="1">
    <location>
        <begin position="1"/>
        <end position="46"/>
    </location>
</feature>
<accession>A0A817N6N7</accession>
<comment type="caution">
    <text evidence="2">The sequence shown here is derived from an EMBL/GenBank/DDBJ whole genome shotgun (WGS) entry which is preliminary data.</text>
</comment>
<evidence type="ECO:0000313" key="7">
    <source>
        <dbReference type="EMBL" id="CAF4807169.1"/>
    </source>
</evidence>
<dbReference type="Proteomes" id="UP000663825">
    <property type="component" value="Unassembled WGS sequence"/>
</dbReference>
<feature type="region of interest" description="Disordered" evidence="1">
    <location>
        <begin position="85"/>
        <end position="208"/>
    </location>
</feature>
<dbReference type="EMBL" id="CAJNXB010000766">
    <property type="protein sequence ID" value="CAF3091714.1"/>
    <property type="molecule type" value="Genomic_DNA"/>
</dbReference>
<evidence type="ECO:0000313" key="3">
    <source>
        <dbReference type="EMBL" id="CAF3163885.1"/>
    </source>
</evidence>
<feature type="compositionally biased region" description="Low complexity" evidence="1">
    <location>
        <begin position="147"/>
        <end position="174"/>
    </location>
</feature>
<evidence type="ECO:0000313" key="2">
    <source>
        <dbReference type="EMBL" id="CAF3091714.1"/>
    </source>
</evidence>
<dbReference type="EMBL" id="CAJOBP010001078">
    <property type="protein sequence ID" value="CAF4251387.1"/>
    <property type="molecule type" value="Genomic_DNA"/>
</dbReference>
<protein>
    <submittedName>
        <fullName evidence="2">Uncharacterized protein</fullName>
    </submittedName>
</protein>
<evidence type="ECO:0000313" key="4">
    <source>
        <dbReference type="EMBL" id="CAF3417096.1"/>
    </source>
</evidence>
<evidence type="ECO:0000313" key="5">
    <source>
        <dbReference type="EMBL" id="CAF4251387.1"/>
    </source>
</evidence>
<dbReference type="Proteomes" id="UP000663833">
    <property type="component" value="Unassembled WGS sequence"/>
</dbReference>